<dbReference type="EMBL" id="JBBUTI010000014">
    <property type="protein sequence ID" value="MEK8048150.1"/>
    <property type="molecule type" value="Genomic_DNA"/>
</dbReference>
<evidence type="ECO:0000313" key="4">
    <source>
        <dbReference type="Proteomes" id="UP001379945"/>
    </source>
</evidence>
<dbReference type="PANTHER" id="PTHR43798:SF31">
    <property type="entry name" value="AB HYDROLASE SUPERFAMILY PROTEIN YCLE"/>
    <property type="match status" value="1"/>
</dbReference>
<evidence type="ECO:0000256" key="1">
    <source>
        <dbReference type="ARBA" id="ARBA00022801"/>
    </source>
</evidence>
<proteinExistence type="predicted"/>
<keyword evidence="1 3" id="KW-0378">Hydrolase</keyword>
<comment type="caution">
    <text evidence="3">The sequence shown here is derived from an EMBL/GenBank/DDBJ whole genome shotgun (WGS) entry which is preliminary data.</text>
</comment>
<dbReference type="Proteomes" id="UP001379945">
    <property type="component" value="Unassembled WGS sequence"/>
</dbReference>
<dbReference type="PANTHER" id="PTHR43798">
    <property type="entry name" value="MONOACYLGLYCEROL LIPASE"/>
    <property type="match status" value="1"/>
</dbReference>
<dbReference type="PRINTS" id="PR00111">
    <property type="entry name" value="ABHYDROLASE"/>
</dbReference>
<organism evidence="3 4">
    <name type="scientific">Ideonella margarita</name>
    <dbReference type="NCBI Taxonomy" id="2984191"/>
    <lineage>
        <taxon>Bacteria</taxon>
        <taxon>Pseudomonadati</taxon>
        <taxon>Pseudomonadota</taxon>
        <taxon>Betaproteobacteria</taxon>
        <taxon>Burkholderiales</taxon>
        <taxon>Sphaerotilaceae</taxon>
        <taxon>Ideonella</taxon>
    </lineage>
</organism>
<evidence type="ECO:0000313" key="3">
    <source>
        <dbReference type="EMBL" id="MEK8048150.1"/>
    </source>
</evidence>
<dbReference type="InterPro" id="IPR029058">
    <property type="entry name" value="AB_hydrolase_fold"/>
</dbReference>
<dbReference type="RefSeq" id="WP_341400463.1">
    <property type="nucleotide sequence ID" value="NZ_JBBUTI010000014.1"/>
</dbReference>
<feature type="domain" description="AB hydrolase-1" evidence="2">
    <location>
        <begin position="24"/>
        <end position="248"/>
    </location>
</feature>
<reference evidence="3 4" key="1">
    <citation type="submission" date="2024-04" db="EMBL/GenBank/DDBJ databases">
        <title>Novel species of the genus Ideonella isolated from streams.</title>
        <authorList>
            <person name="Lu H."/>
        </authorList>
    </citation>
    <scope>NUCLEOTIDE SEQUENCE [LARGE SCALE GENOMIC DNA]</scope>
    <source>
        <strain evidence="3 4">LYT19W</strain>
    </source>
</reference>
<name>A0ABU9CCY2_9BURK</name>
<dbReference type="Gene3D" id="3.40.50.1820">
    <property type="entry name" value="alpha/beta hydrolase"/>
    <property type="match status" value="1"/>
</dbReference>
<dbReference type="SUPFAM" id="SSF53474">
    <property type="entry name" value="alpha/beta-Hydrolases"/>
    <property type="match status" value="1"/>
</dbReference>
<dbReference type="InterPro" id="IPR000073">
    <property type="entry name" value="AB_hydrolase_1"/>
</dbReference>
<protein>
    <submittedName>
        <fullName evidence="3">Alpha/beta hydrolase</fullName>
    </submittedName>
</protein>
<gene>
    <name evidence="3" type="ORF">AACH00_17490</name>
</gene>
<evidence type="ECO:0000259" key="2">
    <source>
        <dbReference type="Pfam" id="PF00561"/>
    </source>
</evidence>
<dbReference type="InterPro" id="IPR050266">
    <property type="entry name" value="AB_hydrolase_sf"/>
</dbReference>
<dbReference type="GO" id="GO:0016787">
    <property type="term" value="F:hydrolase activity"/>
    <property type="evidence" value="ECO:0007669"/>
    <property type="project" value="UniProtKB-KW"/>
</dbReference>
<accession>A0ABU9CCY2</accession>
<dbReference type="Pfam" id="PF00561">
    <property type="entry name" value="Abhydrolase_1"/>
    <property type="match status" value="1"/>
</dbReference>
<keyword evidence="4" id="KW-1185">Reference proteome</keyword>
<sequence>MQFNVRGQAVYAYTGGQTFDASKPCVVFLHGALNDHSVWTLLARWFAHHGHSVLALDQPGHCRSAGPLLPNVEALADWTWAALDALGVQQASLVGHSMGSLIALAAAGQAPQRATALVMVGTAYPMVVSDALLQAARDTPAQGMAMVNNLAISSTATKPGFPGPGSWLHGGGLQLMARVQASNTAANVFEHDFKVCGAYAGGMEAAAAVTCPAHLVLGDVDQMTPPKATKALAAALRARVHRVPGGHSQMQEQPEATLAAIRAALGA</sequence>